<protein>
    <recommendedName>
        <fullName evidence="4">Conidiation-specific protein 8</fullName>
    </recommendedName>
</protein>
<evidence type="ECO:0000313" key="2">
    <source>
        <dbReference type="EMBL" id="KAK0673322.1"/>
    </source>
</evidence>
<sequence length="96" mass="10398">MADNMPSGPEFRTGRSDSTSSTSSTSTTNTVDSNSGMPKSPTVTPRRRSGHLFEGLEAQKRSQDPAAVARRQSMSDQRPKSGIIGSMWNSWVHGDK</sequence>
<comment type="caution">
    <text evidence="2">The sequence shown here is derived from an EMBL/GenBank/DDBJ whole genome shotgun (WGS) entry which is preliminary data.</text>
</comment>
<gene>
    <name evidence="2" type="ORF">QBC41DRAFT_343108</name>
</gene>
<feature type="region of interest" description="Disordered" evidence="1">
    <location>
        <begin position="1"/>
        <end position="96"/>
    </location>
</feature>
<dbReference type="Proteomes" id="UP001174997">
    <property type="component" value="Unassembled WGS sequence"/>
</dbReference>
<accession>A0AA40DDY2</accession>
<feature type="compositionally biased region" description="Low complexity" evidence="1">
    <location>
        <begin position="16"/>
        <end position="35"/>
    </location>
</feature>
<evidence type="ECO:0000256" key="1">
    <source>
        <dbReference type="SAM" id="MobiDB-lite"/>
    </source>
</evidence>
<reference evidence="2" key="1">
    <citation type="submission" date="2023-06" db="EMBL/GenBank/DDBJ databases">
        <title>Genome-scale phylogeny and comparative genomics of the fungal order Sordariales.</title>
        <authorList>
            <consortium name="Lawrence Berkeley National Laboratory"/>
            <person name="Hensen N."/>
            <person name="Bonometti L."/>
            <person name="Westerberg I."/>
            <person name="Brannstrom I.O."/>
            <person name="Guillou S."/>
            <person name="Cros-Aarteil S."/>
            <person name="Calhoun S."/>
            <person name="Haridas S."/>
            <person name="Kuo A."/>
            <person name="Mondo S."/>
            <person name="Pangilinan J."/>
            <person name="Riley R."/>
            <person name="Labutti K."/>
            <person name="Andreopoulos B."/>
            <person name="Lipzen A."/>
            <person name="Chen C."/>
            <person name="Yanf M."/>
            <person name="Daum C."/>
            <person name="Ng V."/>
            <person name="Clum A."/>
            <person name="Steindorff A."/>
            <person name="Ohm R."/>
            <person name="Martin F."/>
            <person name="Silar P."/>
            <person name="Natvig D."/>
            <person name="Lalanne C."/>
            <person name="Gautier V."/>
            <person name="Ament-Velasquez S.L."/>
            <person name="Kruys A."/>
            <person name="Hutchinson M.I."/>
            <person name="Powell A.J."/>
            <person name="Barry K."/>
            <person name="Miller A.N."/>
            <person name="Grigoriev I.V."/>
            <person name="Debuchy R."/>
            <person name="Gladieux P."/>
            <person name="Thoren M.H."/>
            <person name="Johannesson H."/>
        </authorList>
    </citation>
    <scope>NUCLEOTIDE SEQUENCE</scope>
    <source>
        <strain evidence="2">CBS 307.81</strain>
    </source>
</reference>
<dbReference type="AlphaFoldDB" id="A0AA40DDY2"/>
<evidence type="ECO:0008006" key="4">
    <source>
        <dbReference type="Google" id="ProtNLM"/>
    </source>
</evidence>
<organism evidence="2 3">
    <name type="scientific">Cercophora samala</name>
    <dbReference type="NCBI Taxonomy" id="330535"/>
    <lineage>
        <taxon>Eukaryota</taxon>
        <taxon>Fungi</taxon>
        <taxon>Dikarya</taxon>
        <taxon>Ascomycota</taxon>
        <taxon>Pezizomycotina</taxon>
        <taxon>Sordariomycetes</taxon>
        <taxon>Sordariomycetidae</taxon>
        <taxon>Sordariales</taxon>
        <taxon>Lasiosphaeriaceae</taxon>
        <taxon>Cercophora</taxon>
    </lineage>
</organism>
<evidence type="ECO:0000313" key="3">
    <source>
        <dbReference type="Proteomes" id="UP001174997"/>
    </source>
</evidence>
<proteinExistence type="predicted"/>
<dbReference type="EMBL" id="JAULSY010000007">
    <property type="protein sequence ID" value="KAK0673322.1"/>
    <property type="molecule type" value="Genomic_DNA"/>
</dbReference>
<keyword evidence="3" id="KW-1185">Reference proteome</keyword>
<name>A0AA40DDY2_9PEZI</name>